<dbReference type="AlphaFoldDB" id="F2UG59"/>
<dbReference type="Proteomes" id="UP000007799">
    <property type="component" value="Unassembled WGS sequence"/>
</dbReference>
<dbReference type="GeneID" id="16072504"/>
<dbReference type="KEGG" id="sre:PTSG_06561"/>
<organism evidence="3">
    <name type="scientific">Salpingoeca rosetta (strain ATCC 50818 / BSB-021)</name>
    <dbReference type="NCBI Taxonomy" id="946362"/>
    <lineage>
        <taxon>Eukaryota</taxon>
        <taxon>Choanoflagellata</taxon>
        <taxon>Craspedida</taxon>
        <taxon>Salpingoecidae</taxon>
        <taxon>Salpingoeca</taxon>
    </lineage>
</organism>
<dbReference type="NCBIfam" id="NF040521">
    <property type="entry name" value="C45_proenzyme"/>
    <property type="match status" value="1"/>
</dbReference>
<dbReference type="PANTHER" id="PTHR35190:SF2">
    <property type="entry name" value="PROTEIN DCD1B"/>
    <property type="match status" value="1"/>
</dbReference>
<feature type="signal peptide" evidence="1">
    <location>
        <begin position="1"/>
        <end position="23"/>
    </location>
</feature>
<evidence type="ECO:0000313" key="3">
    <source>
        <dbReference type="Proteomes" id="UP000007799"/>
    </source>
</evidence>
<dbReference type="InParanoid" id="F2UG59"/>
<gene>
    <name evidence="2" type="ORF">PTSG_06561</name>
</gene>
<dbReference type="InterPro" id="IPR047803">
    <property type="entry name" value="DCD1A/B-like"/>
</dbReference>
<dbReference type="RefSeq" id="XP_004991944.1">
    <property type="nucleotide sequence ID" value="XM_004991887.1"/>
</dbReference>
<reference evidence="2" key="1">
    <citation type="submission" date="2009-08" db="EMBL/GenBank/DDBJ databases">
        <title>Annotation of Salpingoeca rosetta.</title>
        <authorList>
            <consortium name="The Broad Institute Genome Sequencing Platform"/>
            <person name="Russ C."/>
            <person name="Cuomo C."/>
            <person name="Burger G."/>
            <person name="Gray M.W."/>
            <person name="Holland P.W.H."/>
            <person name="King N."/>
            <person name="Lang F.B.F."/>
            <person name="Roger A.J."/>
            <person name="Ruiz-Trillo I."/>
            <person name="Young S.K."/>
            <person name="Zeng Q."/>
            <person name="Gargeya S."/>
            <person name="Alvarado L."/>
            <person name="Berlin A."/>
            <person name="Chapman S.B."/>
            <person name="Chen Z."/>
            <person name="Freedman E."/>
            <person name="Gellesch M."/>
            <person name="Goldberg J."/>
            <person name="Griggs A."/>
            <person name="Gujja S."/>
            <person name="Heilman E."/>
            <person name="Heiman D."/>
            <person name="Howarth C."/>
            <person name="Mehta T."/>
            <person name="Neiman D."/>
            <person name="Pearson M."/>
            <person name="Roberts A."/>
            <person name="Saif S."/>
            <person name="Shea T."/>
            <person name="Shenoy N."/>
            <person name="Sisk P."/>
            <person name="Stolte C."/>
            <person name="Sykes S."/>
            <person name="White J."/>
            <person name="Yandava C."/>
            <person name="Haas B."/>
            <person name="Nusbaum C."/>
            <person name="Birren B."/>
        </authorList>
    </citation>
    <scope>NUCLEOTIDE SEQUENCE [LARGE SCALE GENOMIC DNA]</scope>
    <source>
        <strain evidence="2">ATCC 50818</strain>
    </source>
</reference>
<dbReference type="eggNOG" id="ENOG502RA4J">
    <property type="taxonomic scope" value="Eukaryota"/>
</dbReference>
<protein>
    <recommendedName>
        <fullName evidence="4">Acid ceramidase N-terminal domain-containing protein</fullName>
    </recommendedName>
</protein>
<name>F2UG59_SALR5</name>
<keyword evidence="1" id="KW-0732">Signal</keyword>
<accession>F2UG59</accession>
<dbReference type="EMBL" id="GL832972">
    <property type="protein sequence ID" value="EGD75487.1"/>
    <property type="molecule type" value="Genomic_DNA"/>
</dbReference>
<evidence type="ECO:0000256" key="1">
    <source>
        <dbReference type="SAM" id="SignalP"/>
    </source>
</evidence>
<evidence type="ECO:0008006" key="4">
    <source>
        <dbReference type="Google" id="ProtNLM"/>
    </source>
</evidence>
<dbReference type="Gene3D" id="3.60.60.10">
    <property type="entry name" value="Penicillin V Acylase, Chain A"/>
    <property type="match status" value="1"/>
</dbReference>
<feature type="chain" id="PRO_5003291054" description="Acid ceramidase N-terminal domain-containing protein" evidence="1">
    <location>
        <begin position="24"/>
        <end position="432"/>
    </location>
</feature>
<keyword evidence="3" id="KW-1185">Reference proteome</keyword>
<dbReference type="OrthoDB" id="189997at2759"/>
<dbReference type="PANTHER" id="PTHR35190">
    <property type="entry name" value="PROTEIN DCD1B"/>
    <property type="match status" value="1"/>
</dbReference>
<dbReference type="OMA" id="GICEKYW"/>
<sequence>MAGIRVVVGAVVLLSMLLGLSHAACPGSPNTLPIFDDEPKHVRSVENGKLFSIDHGNGKSMRILHVYGTPYQMGKAQGEIFTKEIYDMITAFSGYIDSQIEPYIKWLPKEIQEIILKDGPQAALQFEVDLTRKYIPQHFFDELKGIADGMNGTMSYDEILQFHLFPELIKASCSMFGAWGPALANTSDTLNQLRALDWGIDNPLINYSVVVVYHPNDGNGHAFASLTWTGFIGSITAYGGHTAVSEKVWLSYNETYARAGIPFHFLMRDIAQYDRTLSDALNRVYNNRRTCSIHLGVGSRHDQQFRAVEYGHEEVLVYDDLNYPTYLPAHPQMDGLVFINKHVQPSHDTCMGSLMQKHYGNLTAETTIRNVLGNTQSGDMHAAVYNFEKNHMYVSVAGPKVTSSGDVESTVTPAYARPWFKLDMTKLFAQQQ</sequence>
<evidence type="ECO:0000313" key="2">
    <source>
        <dbReference type="EMBL" id="EGD75487.1"/>
    </source>
</evidence>
<proteinExistence type="predicted"/>
<dbReference type="InterPro" id="IPR047794">
    <property type="entry name" value="C45_proenzyme-like"/>
</dbReference>